<feature type="domain" description="Aminotransferase-like plant mobile" evidence="2">
    <location>
        <begin position="110"/>
        <end position="222"/>
    </location>
</feature>
<evidence type="ECO:0000259" key="2">
    <source>
        <dbReference type="Pfam" id="PF10536"/>
    </source>
</evidence>
<protein>
    <recommendedName>
        <fullName evidence="2">Aminotransferase-like plant mobile domain-containing protein</fullName>
    </recommendedName>
</protein>
<name>A0A2N9FRT1_FAGSY</name>
<dbReference type="AlphaFoldDB" id="A0A2N9FRT1"/>
<accession>A0A2N9FRT1</accession>
<dbReference type="Pfam" id="PF10536">
    <property type="entry name" value="PMD"/>
    <property type="match status" value="1"/>
</dbReference>
<evidence type="ECO:0000256" key="1">
    <source>
        <dbReference type="SAM" id="MobiDB-lite"/>
    </source>
</evidence>
<feature type="compositionally biased region" description="Polar residues" evidence="1">
    <location>
        <begin position="448"/>
        <end position="458"/>
    </location>
</feature>
<sequence length="668" mass="73942">MSCKATKTDTGADSSRPQKRQVLAMRLLCDLWYSATSLLPKPPLPVASSSAKLLCGPDTCNLTVAWFPPPSGLMELRIHRLIRSFKIMTSYHVYDGQIFTELCCCLAVLSMYRDIQGLRQFVRCWNPATHTFFLAWGEVTITLEDIERILLLPCLGDNDPTTINLTVEETKWEDTLYLGFGGREASLGGQKARLNYWIQHFQNHHTCWVRRSAFVVYLLSRLHNDEVEGSPYHAVESLVNIALLQVFVMEHIRSFASHAKTSKVVRDRVLRSLGDGKDVPSANVVVFDCDSVMAPFIIIRASKYWSDLSVRVTIPAGMRVGNLTSHMYRCEEAESTLLAMPLKQGKALNMREPVVAPEISPKKNQTSCKKRKTVALAISSTNGEGSNKKARENDDTNPHSRILGKAKASNSADLRKSKQVVLAIHVAPVGSDVMASSPIVIDEGPSDPVSQALPSPSTSEERVYIPEEVPLSMALLATTDIPKSSAHSQENDVNMLPQIDTVANVFTTAIVEKVTDNTRSSEVDLVIQRCGETPHGISSHLVVGVVALGNTHPCHLNFGLNETQANLRIASHFWSFSEAKENFLHFSVPIEVAPLLEKLLLKHGNFVDGFKLGTGFGDFSLALLAAVLMDIHHIPFDLLGEGKLFEWMVAVRDLMTTGVVVEREMWFA</sequence>
<feature type="region of interest" description="Disordered" evidence="1">
    <location>
        <begin position="441"/>
        <end position="461"/>
    </location>
</feature>
<reference evidence="3" key="1">
    <citation type="submission" date="2018-02" db="EMBL/GenBank/DDBJ databases">
        <authorList>
            <person name="Cohen D.B."/>
            <person name="Kent A.D."/>
        </authorList>
    </citation>
    <scope>NUCLEOTIDE SEQUENCE</scope>
</reference>
<organism evidence="3">
    <name type="scientific">Fagus sylvatica</name>
    <name type="common">Beechnut</name>
    <dbReference type="NCBI Taxonomy" id="28930"/>
    <lineage>
        <taxon>Eukaryota</taxon>
        <taxon>Viridiplantae</taxon>
        <taxon>Streptophyta</taxon>
        <taxon>Embryophyta</taxon>
        <taxon>Tracheophyta</taxon>
        <taxon>Spermatophyta</taxon>
        <taxon>Magnoliopsida</taxon>
        <taxon>eudicotyledons</taxon>
        <taxon>Gunneridae</taxon>
        <taxon>Pentapetalae</taxon>
        <taxon>rosids</taxon>
        <taxon>fabids</taxon>
        <taxon>Fagales</taxon>
        <taxon>Fagaceae</taxon>
        <taxon>Fagus</taxon>
    </lineage>
</organism>
<feature type="region of interest" description="Disordered" evidence="1">
    <location>
        <begin position="378"/>
        <end position="410"/>
    </location>
</feature>
<proteinExistence type="predicted"/>
<evidence type="ECO:0000313" key="3">
    <source>
        <dbReference type="EMBL" id="SPC93426.1"/>
    </source>
</evidence>
<feature type="compositionally biased region" description="Basic and acidic residues" evidence="1">
    <location>
        <begin position="386"/>
        <end position="398"/>
    </location>
</feature>
<dbReference type="EMBL" id="OIVN01001391">
    <property type="protein sequence ID" value="SPC93426.1"/>
    <property type="molecule type" value="Genomic_DNA"/>
</dbReference>
<dbReference type="InterPro" id="IPR019557">
    <property type="entry name" value="AminoTfrase-like_pln_mobile"/>
</dbReference>
<gene>
    <name evidence="3" type="ORF">FSB_LOCUS21308</name>
</gene>